<dbReference type="InterPro" id="IPR007353">
    <property type="entry name" value="DUF421"/>
</dbReference>
<organism evidence="9 10">
    <name type="scientific">Sphingobacterium allocomposti</name>
    <dbReference type="NCBI Taxonomy" id="415956"/>
    <lineage>
        <taxon>Bacteria</taxon>
        <taxon>Pseudomonadati</taxon>
        <taxon>Bacteroidota</taxon>
        <taxon>Sphingobacteriia</taxon>
        <taxon>Sphingobacteriales</taxon>
        <taxon>Sphingobacteriaceae</taxon>
        <taxon>Sphingobacterium</taxon>
    </lineage>
</organism>
<evidence type="ECO:0000259" key="8">
    <source>
        <dbReference type="Pfam" id="PF04239"/>
    </source>
</evidence>
<dbReference type="PANTHER" id="PTHR34582">
    <property type="entry name" value="UPF0702 TRANSMEMBRANE PROTEIN YCAP"/>
    <property type="match status" value="1"/>
</dbReference>
<gene>
    <name evidence="9" type="ORF">BC792_11070</name>
</gene>
<comment type="caution">
    <text evidence="9">The sequence shown here is derived from an EMBL/GenBank/DDBJ whole genome shotgun (WGS) entry which is preliminary data.</text>
</comment>
<evidence type="ECO:0000256" key="4">
    <source>
        <dbReference type="ARBA" id="ARBA00022692"/>
    </source>
</evidence>
<comment type="subcellular location">
    <subcellularLocation>
        <location evidence="1">Cell membrane</location>
        <topology evidence="1">Multi-pass membrane protein</topology>
    </subcellularLocation>
</comment>
<dbReference type="Proteomes" id="UP000325105">
    <property type="component" value="Unassembled WGS sequence"/>
</dbReference>
<dbReference type="GO" id="GO:0005886">
    <property type="term" value="C:plasma membrane"/>
    <property type="evidence" value="ECO:0007669"/>
    <property type="project" value="UniProtKB-SubCell"/>
</dbReference>
<dbReference type="PANTHER" id="PTHR34582:SF6">
    <property type="entry name" value="UPF0702 TRANSMEMBRANE PROTEIN YCAP"/>
    <property type="match status" value="1"/>
</dbReference>
<accession>A0A5S5DLQ4</accession>
<evidence type="ECO:0000313" key="10">
    <source>
        <dbReference type="Proteomes" id="UP000325105"/>
    </source>
</evidence>
<dbReference type="Gene3D" id="3.30.240.20">
    <property type="entry name" value="bsu07140 like domains"/>
    <property type="match status" value="1"/>
</dbReference>
<comment type="similarity">
    <text evidence="2">Belongs to the UPF0702 family.</text>
</comment>
<evidence type="ECO:0000256" key="6">
    <source>
        <dbReference type="ARBA" id="ARBA00023136"/>
    </source>
</evidence>
<feature type="transmembrane region" description="Helical" evidence="7">
    <location>
        <begin position="21"/>
        <end position="40"/>
    </location>
</feature>
<feature type="domain" description="YetF C-terminal" evidence="8">
    <location>
        <begin position="100"/>
        <end position="169"/>
    </location>
</feature>
<dbReference type="InterPro" id="IPR023090">
    <property type="entry name" value="UPF0702_alpha/beta_dom_sf"/>
</dbReference>
<protein>
    <submittedName>
        <fullName evidence="9">Uncharacterized protein DUF421</fullName>
    </submittedName>
</protein>
<feature type="transmembrane region" description="Helical" evidence="7">
    <location>
        <begin position="76"/>
        <end position="94"/>
    </location>
</feature>
<dbReference type="EMBL" id="VNHX01000010">
    <property type="protein sequence ID" value="TYP95742.1"/>
    <property type="molecule type" value="Genomic_DNA"/>
</dbReference>
<sequence length="227" mass="25137">METTHLSNWHRILFGEAPADFLIEVFVRTIIIFLILQVVVRGLGKRMAGQLTISEMAVMITLGAIIAAPIQLPDRGIITGIVILGCAWAFQRGVNYLGVKSQVMEHVLQGKESLLVKDGVLQIDQLKNTRVSHQQVFAALRNQGIYNLGAVKRLYLEACGLMSIYKQEPPAYGLPLVPPSDAEFALPGPEQKDNVFACTNCGSTVEGDTREVRCNNCEHNHWIKAER</sequence>
<keyword evidence="5 7" id="KW-1133">Transmembrane helix</keyword>
<evidence type="ECO:0000256" key="1">
    <source>
        <dbReference type="ARBA" id="ARBA00004651"/>
    </source>
</evidence>
<evidence type="ECO:0000256" key="2">
    <source>
        <dbReference type="ARBA" id="ARBA00006448"/>
    </source>
</evidence>
<keyword evidence="4 7" id="KW-0812">Transmembrane</keyword>
<feature type="transmembrane region" description="Helical" evidence="7">
    <location>
        <begin position="52"/>
        <end position="70"/>
    </location>
</feature>
<keyword evidence="3" id="KW-1003">Cell membrane</keyword>
<evidence type="ECO:0000256" key="7">
    <source>
        <dbReference type="SAM" id="Phobius"/>
    </source>
</evidence>
<dbReference type="RefSeq" id="WP_170249998.1">
    <property type="nucleotide sequence ID" value="NZ_VNHX01000010.1"/>
</dbReference>
<evidence type="ECO:0000313" key="9">
    <source>
        <dbReference type="EMBL" id="TYP95742.1"/>
    </source>
</evidence>
<dbReference type="Pfam" id="PF04239">
    <property type="entry name" value="DUF421"/>
    <property type="match status" value="1"/>
</dbReference>
<name>A0A5S5DLQ4_9SPHI</name>
<proteinExistence type="inferred from homology"/>
<keyword evidence="10" id="KW-1185">Reference proteome</keyword>
<keyword evidence="6 7" id="KW-0472">Membrane</keyword>
<evidence type="ECO:0000256" key="5">
    <source>
        <dbReference type="ARBA" id="ARBA00022989"/>
    </source>
</evidence>
<dbReference type="AlphaFoldDB" id="A0A5S5DLQ4"/>
<reference evidence="9 10" key="1">
    <citation type="submission" date="2019-07" db="EMBL/GenBank/DDBJ databases">
        <title>Genomic Encyclopedia of Archaeal and Bacterial Type Strains, Phase II (KMG-II): from individual species to whole genera.</title>
        <authorList>
            <person name="Goeker M."/>
        </authorList>
    </citation>
    <scope>NUCLEOTIDE SEQUENCE [LARGE SCALE GENOMIC DNA]</scope>
    <source>
        <strain evidence="9 10">DSM 18850</strain>
    </source>
</reference>
<evidence type="ECO:0000256" key="3">
    <source>
        <dbReference type="ARBA" id="ARBA00022475"/>
    </source>
</evidence>